<dbReference type="GO" id="GO:0004674">
    <property type="term" value="F:protein serine/threonine kinase activity"/>
    <property type="evidence" value="ECO:0007669"/>
    <property type="project" value="UniProtKB-KW"/>
</dbReference>
<keyword evidence="2" id="KW-0723">Serine/threonine-protein kinase</keyword>
<dbReference type="Gene3D" id="1.10.510.10">
    <property type="entry name" value="Transferase(Phosphotransferase) domain 1"/>
    <property type="match status" value="1"/>
</dbReference>
<feature type="binding site" evidence="7">
    <location>
        <position position="39"/>
    </location>
    <ligand>
        <name>ATP</name>
        <dbReference type="ChEBI" id="CHEBI:30616"/>
    </ligand>
</feature>
<keyword evidence="6 7" id="KW-0067">ATP-binding</keyword>
<dbReference type="EC" id="2.7.11.1" evidence="1"/>
<evidence type="ECO:0000256" key="2">
    <source>
        <dbReference type="ARBA" id="ARBA00022527"/>
    </source>
</evidence>
<dbReference type="Gene3D" id="3.30.200.20">
    <property type="entry name" value="Phosphorylase Kinase, domain 1"/>
    <property type="match status" value="1"/>
</dbReference>
<evidence type="ECO:0000313" key="10">
    <source>
        <dbReference type="Proteomes" id="UP000249304"/>
    </source>
</evidence>
<dbReference type="Proteomes" id="UP000249304">
    <property type="component" value="Unassembled WGS sequence"/>
</dbReference>
<evidence type="ECO:0000256" key="6">
    <source>
        <dbReference type="ARBA" id="ARBA00022840"/>
    </source>
</evidence>
<dbReference type="InterPro" id="IPR011009">
    <property type="entry name" value="Kinase-like_dom_sf"/>
</dbReference>
<dbReference type="PROSITE" id="PS50011">
    <property type="entry name" value="PROTEIN_KINASE_DOM"/>
    <property type="match status" value="1"/>
</dbReference>
<evidence type="ECO:0000256" key="1">
    <source>
        <dbReference type="ARBA" id="ARBA00012513"/>
    </source>
</evidence>
<name>A0A2W2EVL1_9ACTN</name>
<feature type="domain" description="Protein kinase" evidence="8">
    <location>
        <begin position="10"/>
        <end position="274"/>
    </location>
</feature>
<dbReference type="AlphaFoldDB" id="A0A2W2EVL1"/>
<reference evidence="9 10" key="1">
    <citation type="submission" date="2018-01" db="EMBL/GenBank/DDBJ databases">
        <title>Draft genome sequence of Nonomuraea sp. KC333.</title>
        <authorList>
            <person name="Sahin N."/>
            <person name="Saygin H."/>
            <person name="Ay H."/>
        </authorList>
    </citation>
    <scope>NUCLEOTIDE SEQUENCE [LARGE SCALE GENOMIC DNA]</scope>
    <source>
        <strain evidence="9 10">KC333</strain>
    </source>
</reference>
<dbReference type="InterPro" id="IPR017441">
    <property type="entry name" value="Protein_kinase_ATP_BS"/>
</dbReference>
<dbReference type="SMART" id="SM00220">
    <property type="entry name" value="S_TKc"/>
    <property type="match status" value="1"/>
</dbReference>
<evidence type="ECO:0000256" key="3">
    <source>
        <dbReference type="ARBA" id="ARBA00022679"/>
    </source>
</evidence>
<dbReference type="InterPro" id="IPR000719">
    <property type="entry name" value="Prot_kinase_dom"/>
</dbReference>
<accession>A0A2W2EVL1</accession>
<dbReference type="PANTHER" id="PTHR43289">
    <property type="entry name" value="MITOGEN-ACTIVATED PROTEIN KINASE KINASE KINASE 20-RELATED"/>
    <property type="match status" value="1"/>
</dbReference>
<proteinExistence type="predicted"/>
<organism evidence="9 10">
    <name type="scientific">Nonomuraea aridisoli</name>
    <dbReference type="NCBI Taxonomy" id="2070368"/>
    <lineage>
        <taxon>Bacteria</taxon>
        <taxon>Bacillati</taxon>
        <taxon>Actinomycetota</taxon>
        <taxon>Actinomycetes</taxon>
        <taxon>Streptosporangiales</taxon>
        <taxon>Streptosporangiaceae</taxon>
        <taxon>Nonomuraea</taxon>
    </lineage>
</organism>
<evidence type="ECO:0000256" key="4">
    <source>
        <dbReference type="ARBA" id="ARBA00022741"/>
    </source>
</evidence>
<protein>
    <recommendedName>
        <fullName evidence="1">non-specific serine/threonine protein kinase</fullName>
        <ecNumber evidence="1">2.7.11.1</ecNumber>
    </recommendedName>
</protein>
<gene>
    <name evidence="9" type="ORF">C1J01_09610</name>
</gene>
<dbReference type="FunFam" id="1.10.510.10:FF:000021">
    <property type="entry name" value="Serine/threonine protein kinase"/>
    <property type="match status" value="1"/>
</dbReference>
<dbReference type="OrthoDB" id="9762169at2"/>
<dbReference type="CDD" id="cd14014">
    <property type="entry name" value="STKc_PknB_like"/>
    <property type="match status" value="1"/>
</dbReference>
<dbReference type="SUPFAM" id="SSF56112">
    <property type="entry name" value="Protein kinase-like (PK-like)"/>
    <property type="match status" value="1"/>
</dbReference>
<sequence length="316" mass="35148">MRCMDLGGRYRLERRLGRGAMGEVWRALDLRLDRPVAVKLMAPSSGSEARRFLREGRLAARINHPGVTTVFDVDRHGRRLFIVMELLNGRDLGAVIRDHADGLELSEVFEIGRRLAEALSAAHVLGIVHRDLKPGNIVILDDGTVKICDFGIARALDVTRITRTGLTVGTPAYMAPEQFGGAAVDRRADLYSLGCVLYELCTGRVPFPAANIAQAMYGHLSAPPPSPRTGDRDLDALVLSLLAKDPARRPQHANEVARWLRELGKDHRSTRPLLDLCDATFRSLLDAAIERQDHEAAALLREQEKVYLRMRQALER</sequence>
<evidence type="ECO:0000313" key="9">
    <source>
        <dbReference type="EMBL" id="PZG20315.1"/>
    </source>
</evidence>
<dbReference type="InterPro" id="IPR008271">
    <property type="entry name" value="Ser/Thr_kinase_AS"/>
</dbReference>
<dbReference type="PROSITE" id="PS00107">
    <property type="entry name" value="PROTEIN_KINASE_ATP"/>
    <property type="match status" value="1"/>
</dbReference>
<keyword evidence="3" id="KW-0808">Transferase</keyword>
<dbReference type="EMBL" id="POUD01000027">
    <property type="protein sequence ID" value="PZG20315.1"/>
    <property type="molecule type" value="Genomic_DNA"/>
</dbReference>
<keyword evidence="5" id="KW-0418">Kinase</keyword>
<evidence type="ECO:0000256" key="7">
    <source>
        <dbReference type="PROSITE-ProRule" id="PRU10141"/>
    </source>
</evidence>
<dbReference type="PANTHER" id="PTHR43289:SF6">
    <property type="entry name" value="SERINE_THREONINE-PROTEIN KINASE NEKL-3"/>
    <property type="match status" value="1"/>
</dbReference>
<dbReference type="Pfam" id="PF00069">
    <property type="entry name" value="Pkinase"/>
    <property type="match status" value="1"/>
</dbReference>
<keyword evidence="4 7" id="KW-0547">Nucleotide-binding</keyword>
<evidence type="ECO:0000259" key="8">
    <source>
        <dbReference type="PROSITE" id="PS50011"/>
    </source>
</evidence>
<comment type="caution">
    <text evidence="9">The sequence shown here is derived from an EMBL/GenBank/DDBJ whole genome shotgun (WGS) entry which is preliminary data.</text>
</comment>
<keyword evidence="10" id="KW-1185">Reference proteome</keyword>
<evidence type="ECO:0000256" key="5">
    <source>
        <dbReference type="ARBA" id="ARBA00022777"/>
    </source>
</evidence>
<dbReference type="GO" id="GO:0005524">
    <property type="term" value="F:ATP binding"/>
    <property type="evidence" value="ECO:0007669"/>
    <property type="project" value="UniProtKB-UniRule"/>
</dbReference>
<dbReference type="PROSITE" id="PS00108">
    <property type="entry name" value="PROTEIN_KINASE_ST"/>
    <property type="match status" value="1"/>
</dbReference>